<sequence>MNVSTHWQVGSQSRVIVQPKDEWDPPRLFMADASSSVTLVPPADREQHPEFVQFLKELTEAARELGAMCQ</sequence>
<evidence type="ECO:0000313" key="1">
    <source>
        <dbReference type="EMBL" id="SMD27233.1"/>
    </source>
</evidence>
<dbReference type="EMBL" id="FWXV01000021">
    <property type="protein sequence ID" value="SMD27233.1"/>
    <property type="molecule type" value="Genomic_DNA"/>
</dbReference>
<dbReference type="RefSeq" id="WP_143447247.1">
    <property type="nucleotide sequence ID" value="NZ_FWXV01000021.1"/>
</dbReference>
<dbReference type="Proteomes" id="UP000192674">
    <property type="component" value="Unassembled WGS sequence"/>
</dbReference>
<reference evidence="1 2" key="1">
    <citation type="submission" date="2017-04" db="EMBL/GenBank/DDBJ databases">
        <authorList>
            <person name="Afonso C.L."/>
            <person name="Miller P.J."/>
            <person name="Scott M.A."/>
            <person name="Spackman E."/>
            <person name="Goraichik I."/>
            <person name="Dimitrov K.M."/>
            <person name="Suarez D.L."/>
            <person name="Swayne D.E."/>
        </authorList>
    </citation>
    <scope>NUCLEOTIDE SEQUENCE [LARGE SCALE GENOMIC DNA]</scope>
    <source>
        <strain evidence="1 2">DSM 43828</strain>
    </source>
</reference>
<dbReference type="OrthoDB" id="3697652at2"/>
<name>A0A1W2FZE6_KIBAR</name>
<evidence type="ECO:0000313" key="2">
    <source>
        <dbReference type="Proteomes" id="UP000192674"/>
    </source>
</evidence>
<gene>
    <name evidence="1" type="ORF">SAMN05661093_10834</name>
</gene>
<keyword evidence="2" id="KW-1185">Reference proteome</keyword>
<dbReference type="AlphaFoldDB" id="A0A1W2FZE6"/>
<accession>A0A1W2FZE6</accession>
<proteinExistence type="predicted"/>
<protein>
    <submittedName>
        <fullName evidence="1">Uncharacterized protein</fullName>
    </submittedName>
</protein>
<organism evidence="1 2">
    <name type="scientific">Kibdelosporangium aridum</name>
    <dbReference type="NCBI Taxonomy" id="2030"/>
    <lineage>
        <taxon>Bacteria</taxon>
        <taxon>Bacillati</taxon>
        <taxon>Actinomycetota</taxon>
        <taxon>Actinomycetes</taxon>
        <taxon>Pseudonocardiales</taxon>
        <taxon>Pseudonocardiaceae</taxon>
        <taxon>Kibdelosporangium</taxon>
    </lineage>
</organism>